<dbReference type="InterPro" id="IPR017927">
    <property type="entry name" value="FAD-bd_FR_type"/>
</dbReference>
<dbReference type="GO" id="GO:0016491">
    <property type="term" value="F:oxidoreductase activity"/>
    <property type="evidence" value="ECO:0007669"/>
    <property type="project" value="InterPro"/>
</dbReference>
<dbReference type="Gene3D" id="3.40.50.80">
    <property type="entry name" value="Nucleotide-binding domain of ferredoxin-NADP reductase (FNR) module"/>
    <property type="match status" value="1"/>
</dbReference>
<evidence type="ECO:0000259" key="1">
    <source>
        <dbReference type="PROSITE" id="PS51384"/>
    </source>
</evidence>
<evidence type="ECO:0000313" key="2">
    <source>
        <dbReference type="EMBL" id="QSB04898.1"/>
    </source>
</evidence>
<dbReference type="Proteomes" id="UP000662939">
    <property type="component" value="Chromosome"/>
</dbReference>
<feature type="domain" description="FAD-binding FR-type" evidence="1">
    <location>
        <begin position="22"/>
        <end position="133"/>
    </location>
</feature>
<accession>A0A895XTD9</accession>
<sequence>MNSRPSTRTATRRNPLARLLSDHYAQGTVTEVDMVTATMVRVRIHSEEVPNWDYTPGQHVRVQINDPLSLYGIFRPGETLRTYTIWDRSVEKCEFELRAHLYGGDGIGLSWLRNVAVGDELTYWGPQGDFAVKNAQFHLFAVEETGACGIAPLLRELPAQAQVYGVIESASPDDEPPVPGPHRLGRAYRGTASAASSEVLLAAVKQLDLPTDGGAAYLVGEARTCQAIRSHLLNDRGWDRKAIIVKPFWTPGKRGLHH</sequence>
<protein>
    <submittedName>
        <fullName evidence="2">Siderophore-interacting protein</fullName>
    </submittedName>
</protein>
<dbReference type="AlphaFoldDB" id="A0A895XTD9"/>
<dbReference type="Gene3D" id="2.40.30.10">
    <property type="entry name" value="Translation factors"/>
    <property type="match status" value="1"/>
</dbReference>
<dbReference type="PANTHER" id="PTHR30157:SF0">
    <property type="entry name" value="NADPH-DEPENDENT FERRIC-CHELATE REDUCTASE"/>
    <property type="match status" value="1"/>
</dbReference>
<dbReference type="EMBL" id="CP070496">
    <property type="protein sequence ID" value="QSB04898.1"/>
    <property type="molecule type" value="Genomic_DNA"/>
</dbReference>
<proteinExistence type="predicted"/>
<dbReference type="PROSITE" id="PS51384">
    <property type="entry name" value="FAD_FR"/>
    <property type="match status" value="1"/>
</dbReference>
<dbReference type="Pfam" id="PF04954">
    <property type="entry name" value="SIP"/>
    <property type="match status" value="1"/>
</dbReference>
<reference evidence="2" key="1">
    <citation type="submission" date="2021-02" db="EMBL/GenBank/DDBJ databases">
        <title>Natronoglycomyces albus gen. nov., sp. nov, a haloalkaliphilic actinobacterium from a soda solonchak soil.</title>
        <authorList>
            <person name="Sorokin D.Y."/>
            <person name="Khijniak T.V."/>
            <person name="Zakharycheva A.P."/>
            <person name="Boueva O.V."/>
            <person name="Ariskina E.V."/>
            <person name="Hahnke R.L."/>
            <person name="Bunk B."/>
            <person name="Sproer C."/>
            <person name="Schumann P."/>
            <person name="Evtushenko L.I."/>
            <person name="Kublanov I.V."/>
        </authorList>
    </citation>
    <scope>NUCLEOTIDE SEQUENCE</scope>
    <source>
        <strain evidence="2">DSM 106290</strain>
    </source>
</reference>
<dbReference type="PANTHER" id="PTHR30157">
    <property type="entry name" value="FERRIC REDUCTASE, NADPH-DEPENDENT"/>
    <property type="match status" value="1"/>
</dbReference>
<dbReference type="RefSeq" id="WP_213170899.1">
    <property type="nucleotide sequence ID" value="NZ_CP070496.1"/>
</dbReference>
<dbReference type="CDD" id="cd06193">
    <property type="entry name" value="siderophore_interacting"/>
    <property type="match status" value="1"/>
</dbReference>
<dbReference type="InterPro" id="IPR017938">
    <property type="entry name" value="Riboflavin_synthase-like_b-brl"/>
</dbReference>
<evidence type="ECO:0000313" key="3">
    <source>
        <dbReference type="Proteomes" id="UP000662939"/>
    </source>
</evidence>
<keyword evidence="3" id="KW-1185">Reference proteome</keyword>
<organism evidence="2 3">
    <name type="scientific">Natronoglycomyces albus</name>
    <dbReference type="NCBI Taxonomy" id="2811108"/>
    <lineage>
        <taxon>Bacteria</taxon>
        <taxon>Bacillati</taxon>
        <taxon>Actinomycetota</taxon>
        <taxon>Actinomycetes</taxon>
        <taxon>Glycomycetales</taxon>
        <taxon>Glycomycetaceae</taxon>
        <taxon>Natronoglycomyces</taxon>
    </lineage>
</organism>
<dbReference type="InterPro" id="IPR007037">
    <property type="entry name" value="SIP_rossman_dom"/>
</dbReference>
<dbReference type="SUPFAM" id="SSF63380">
    <property type="entry name" value="Riboflavin synthase domain-like"/>
    <property type="match status" value="1"/>
</dbReference>
<dbReference type="InterPro" id="IPR039374">
    <property type="entry name" value="SIP_fam"/>
</dbReference>
<dbReference type="KEGG" id="nav:JQS30_14200"/>
<gene>
    <name evidence="2" type="ORF">JQS30_14200</name>
</gene>
<dbReference type="InterPro" id="IPR039261">
    <property type="entry name" value="FNR_nucleotide-bd"/>
</dbReference>
<name>A0A895XTD9_9ACTN</name>